<keyword evidence="11" id="KW-1185">Reference proteome</keyword>
<dbReference type="InterPro" id="IPR000550">
    <property type="entry name" value="Hppk"/>
</dbReference>
<evidence type="ECO:0000313" key="11">
    <source>
        <dbReference type="Proteomes" id="UP000243361"/>
    </source>
</evidence>
<comment type="pathway">
    <text evidence="1">Cofactor biosynthesis; tetrahydrofolate biosynthesis; 2-amino-4-hydroxy-6-hydroxymethyl-7,8-dihydropteridine diphosphate from 7,8-dihydroneopterin triphosphate: step 4/4.</text>
</comment>
<dbReference type="PANTHER" id="PTHR43071">
    <property type="entry name" value="2-AMINO-4-HYDROXY-6-HYDROXYMETHYLDIHYDROPTERIDINE PYROPHOSPHOKINASE"/>
    <property type="match status" value="1"/>
</dbReference>
<dbReference type="GO" id="GO:0005524">
    <property type="term" value="F:ATP binding"/>
    <property type="evidence" value="ECO:0007669"/>
    <property type="project" value="UniProtKB-KW"/>
</dbReference>
<gene>
    <name evidence="10" type="primary">folK</name>
    <name evidence="9" type="ORF">B0D84_05390</name>
    <name evidence="10" type="ORF">C3L24_01375</name>
</gene>
<keyword evidence="4" id="KW-0547">Nucleotide-binding</keyword>
<evidence type="ECO:0000313" key="12">
    <source>
        <dbReference type="Proteomes" id="UP000250928"/>
    </source>
</evidence>
<dbReference type="Proteomes" id="UP000250928">
    <property type="component" value="Unassembled WGS sequence"/>
</dbReference>
<evidence type="ECO:0000313" key="10">
    <source>
        <dbReference type="EMBL" id="PUE05317.1"/>
    </source>
</evidence>
<evidence type="ECO:0000256" key="1">
    <source>
        <dbReference type="ARBA" id="ARBA00005051"/>
    </source>
</evidence>
<evidence type="ECO:0000256" key="3">
    <source>
        <dbReference type="ARBA" id="ARBA00022679"/>
    </source>
</evidence>
<reference evidence="9 11" key="1">
    <citation type="submission" date="2017-02" db="EMBL/GenBank/DDBJ databases">
        <title>Novel co-symbiosis in the unique lucinid bivalve Phacoides pectinatus.</title>
        <authorList>
            <person name="Lim S.J."/>
            <person name="Davis B.G."/>
            <person name="Gill D.E."/>
            <person name="Engel A.S."/>
            <person name="Anderson L.C."/>
            <person name="Campbell B.J."/>
        </authorList>
    </citation>
    <scope>NUCLEOTIDE SEQUENCE [LARGE SCALE GENOMIC DNA]</scope>
    <source>
        <strain evidence="9">LUC13016_P6</strain>
    </source>
</reference>
<dbReference type="Proteomes" id="UP000243361">
    <property type="component" value="Unassembled WGS sequence"/>
</dbReference>
<dbReference type="EMBL" id="MUIE01000352">
    <property type="protein sequence ID" value="OQX32917.1"/>
    <property type="molecule type" value="Genomic_DNA"/>
</dbReference>
<organism evidence="9 11">
    <name type="scientific">Candidatus Sedimenticola endophacoides</name>
    <dbReference type="NCBI Taxonomy" id="2548426"/>
    <lineage>
        <taxon>Bacteria</taxon>
        <taxon>Pseudomonadati</taxon>
        <taxon>Pseudomonadota</taxon>
        <taxon>Gammaproteobacteria</taxon>
        <taxon>Chromatiales</taxon>
        <taxon>Sedimenticolaceae</taxon>
        <taxon>Sedimenticola</taxon>
    </lineage>
</organism>
<evidence type="ECO:0000256" key="4">
    <source>
        <dbReference type="ARBA" id="ARBA00022741"/>
    </source>
</evidence>
<sequence>MARVWLSLGSNVDRAHNIRGALGALAGEFGELVVSRVFESEAVGFDGDPFYNLVVGLETRLGVDPLVGRLRAIEARFGRRRGGDKFAPRTLDIDLLTYGGRVSEETAVPLPRDEILKYAFVLLPLSEVAPEERHPRTGERYADLWAAFDQRGQRLWPVPFETGVGADPG</sequence>
<dbReference type="PANTHER" id="PTHR43071:SF2">
    <property type="entry name" value="2-AMINO-4-HYDROXY-6-HYDROXYMETHYLDIHYDROPTERIDINE PYROPHOSPHOKINASE"/>
    <property type="match status" value="1"/>
</dbReference>
<reference evidence="10 12" key="2">
    <citation type="submission" date="2018-01" db="EMBL/GenBank/DDBJ databases">
        <title>Novel co-symbiosis in the lucinid bivalve Phacoides pectinatus.</title>
        <authorList>
            <person name="Lim S.J."/>
            <person name="Davis B.G."/>
            <person name="Gill D.E."/>
            <person name="Engel A.S."/>
            <person name="Anderson L.C."/>
            <person name="Campbell B.J."/>
        </authorList>
    </citation>
    <scope>NUCLEOTIDE SEQUENCE [LARGE SCALE GENOMIC DNA]</scope>
    <source>
        <strain evidence="10">N3_P5</strain>
    </source>
</reference>
<dbReference type="InterPro" id="IPR035907">
    <property type="entry name" value="Hppk_sf"/>
</dbReference>
<dbReference type="EMBL" id="PQCO01000086">
    <property type="protein sequence ID" value="PUE05317.1"/>
    <property type="molecule type" value="Genomic_DNA"/>
</dbReference>
<keyword evidence="6" id="KW-0067">ATP-binding</keyword>
<dbReference type="NCBIfam" id="TIGR01498">
    <property type="entry name" value="folK"/>
    <property type="match status" value="1"/>
</dbReference>
<evidence type="ECO:0000256" key="2">
    <source>
        <dbReference type="ARBA" id="ARBA00013253"/>
    </source>
</evidence>
<keyword evidence="5 9" id="KW-0418">Kinase</keyword>
<dbReference type="UniPathway" id="UPA00077">
    <property type="reaction ID" value="UER00155"/>
</dbReference>
<keyword evidence="7" id="KW-0289">Folate biosynthesis</keyword>
<evidence type="ECO:0000256" key="5">
    <source>
        <dbReference type="ARBA" id="ARBA00022777"/>
    </source>
</evidence>
<dbReference type="AlphaFoldDB" id="A0A657Q7S4"/>
<evidence type="ECO:0000259" key="8">
    <source>
        <dbReference type="PROSITE" id="PS00794"/>
    </source>
</evidence>
<keyword evidence="3" id="KW-0808">Transferase</keyword>
<dbReference type="GO" id="GO:0046656">
    <property type="term" value="P:folic acid biosynthetic process"/>
    <property type="evidence" value="ECO:0007669"/>
    <property type="project" value="UniProtKB-KW"/>
</dbReference>
<comment type="caution">
    <text evidence="9">The sequence shown here is derived from an EMBL/GenBank/DDBJ whole genome shotgun (WGS) entry which is preliminary data.</text>
</comment>
<name>A0A657Q7S4_9GAMM</name>
<protein>
    <recommendedName>
        <fullName evidence="2">2-amino-4-hydroxy-6-hydroxymethyldihydropteridine diphosphokinase</fullName>
        <ecNumber evidence="2">2.7.6.3</ecNumber>
    </recommendedName>
</protein>
<dbReference type="GO" id="GO:0046654">
    <property type="term" value="P:tetrahydrofolate biosynthetic process"/>
    <property type="evidence" value="ECO:0007669"/>
    <property type="project" value="UniProtKB-UniPathway"/>
</dbReference>
<evidence type="ECO:0000256" key="7">
    <source>
        <dbReference type="ARBA" id="ARBA00022909"/>
    </source>
</evidence>
<dbReference type="GO" id="GO:0016301">
    <property type="term" value="F:kinase activity"/>
    <property type="evidence" value="ECO:0007669"/>
    <property type="project" value="UniProtKB-KW"/>
</dbReference>
<dbReference type="CDD" id="cd00483">
    <property type="entry name" value="HPPK"/>
    <property type="match status" value="1"/>
</dbReference>
<dbReference type="SUPFAM" id="SSF55083">
    <property type="entry name" value="6-hydroxymethyl-7,8-dihydropterin pyrophosphokinase, HPPK"/>
    <property type="match status" value="1"/>
</dbReference>
<accession>A0A657Q7S4</accession>
<dbReference type="GO" id="GO:0003848">
    <property type="term" value="F:2-amino-4-hydroxy-6-hydroxymethyldihydropteridine diphosphokinase activity"/>
    <property type="evidence" value="ECO:0007669"/>
    <property type="project" value="UniProtKB-EC"/>
</dbReference>
<dbReference type="Pfam" id="PF01288">
    <property type="entry name" value="HPPK"/>
    <property type="match status" value="1"/>
</dbReference>
<evidence type="ECO:0000313" key="9">
    <source>
        <dbReference type="EMBL" id="OQX32917.1"/>
    </source>
</evidence>
<feature type="domain" description="7,8-dihydro-6-hydroxymethylpterin-pyrophosphokinase" evidence="8">
    <location>
        <begin position="85"/>
        <end position="96"/>
    </location>
</feature>
<evidence type="ECO:0000256" key="6">
    <source>
        <dbReference type="ARBA" id="ARBA00022840"/>
    </source>
</evidence>
<dbReference type="Gene3D" id="3.30.70.560">
    <property type="entry name" value="7,8-Dihydro-6-hydroxymethylpterin-pyrophosphokinase HPPK"/>
    <property type="match status" value="1"/>
</dbReference>
<proteinExistence type="predicted"/>
<dbReference type="PROSITE" id="PS00794">
    <property type="entry name" value="HPPK"/>
    <property type="match status" value="1"/>
</dbReference>
<dbReference type="EC" id="2.7.6.3" evidence="2"/>